<dbReference type="Gene3D" id="2.60.120.200">
    <property type="match status" value="1"/>
</dbReference>
<dbReference type="EMBL" id="SLWB01000012">
    <property type="protein sequence ID" value="TCN64742.1"/>
    <property type="molecule type" value="Genomic_DNA"/>
</dbReference>
<dbReference type="PANTHER" id="PTHR10963">
    <property type="entry name" value="GLYCOSYL HYDROLASE-RELATED"/>
    <property type="match status" value="1"/>
</dbReference>
<comment type="caution">
    <text evidence="3">The sequence shown here is derived from an EMBL/GenBank/DDBJ whole genome shotgun (WGS) entry which is preliminary data.</text>
</comment>
<evidence type="ECO:0000313" key="3">
    <source>
        <dbReference type="EMBL" id="TCN64742.1"/>
    </source>
</evidence>
<dbReference type="SUPFAM" id="SSF49899">
    <property type="entry name" value="Concanavalin A-like lectins/glucanases"/>
    <property type="match status" value="1"/>
</dbReference>
<dbReference type="Pfam" id="PF00722">
    <property type="entry name" value="Glyco_hydro_16"/>
    <property type="match status" value="1"/>
</dbReference>
<feature type="domain" description="GH16" evidence="2">
    <location>
        <begin position="26"/>
        <end position="261"/>
    </location>
</feature>
<gene>
    <name evidence="3" type="ORF">CLV25_11269</name>
</gene>
<dbReference type="CDD" id="cd08023">
    <property type="entry name" value="GH16_laminarinase_like"/>
    <property type="match status" value="1"/>
</dbReference>
<dbReference type="PANTHER" id="PTHR10963:SF55">
    <property type="entry name" value="GLYCOSIDE HYDROLASE FAMILY 16 PROTEIN"/>
    <property type="match status" value="1"/>
</dbReference>
<dbReference type="InterPro" id="IPR000757">
    <property type="entry name" value="Beta-glucanase-like"/>
</dbReference>
<sequence length="266" mass="30751">MGLFKRATIAAAVLLVGFTASSQKQEHKWKLTWQDDFNGTRIDTSKWSKIPRGGSDWNRHMSDQDSLYEVKDGKLLLRGMVNTNPTDTVPVVTGGVYTKGKFFQKYGRIEISAKLQSAQGAWPAFWMLPETGKWPNAGEIDIMEHLNFDSIAYQTVHSYYTFVLKEENPPKGGVNKINMNEFNTYRVDWYPDSLVFFVNNRRTFAYPRIETTKEGQWPFTTPFYLLLDMQLGGSWVGPIDKSQLPVEMEIDWIKFYALPKEFEKEE</sequence>
<organism evidence="3 4">
    <name type="scientific">Acetobacteroides hydrogenigenes</name>
    <dbReference type="NCBI Taxonomy" id="979970"/>
    <lineage>
        <taxon>Bacteria</taxon>
        <taxon>Pseudomonadati</taxon>
        <taxon>Bacteroidota</taxon>
        <taxon>Bacteroidia</taxon>
        <taxon>Bacteroidales</taxon>
        <taxon>Rikenellaceae</taxon>
        <taxon>Acetobacteroides</taxon>
    </lineage>
</organism>
<dbReference type="RefSeq" id="WP_131839883.1">
    <property type="nucleotide sequence ID" value="NZ_SLWB01000012.1"/>
</dbReference>
<dbReference type="Proteomes" id="UP000294830">
    <property type="component" value="Unassembled WGS sequence"/>
</dbReference>
<dbReference type="PROSITE" id="PS51762">
    <property type="entry name" value="GH16_2"/>
    <property type="match status" value="1"/>
</dbReference>
<evidence type="ECO:0000259" key="2">
    <source>
        <dbReference type="PROSITE" id="PS51762"/>
    </source>
</evidence>
<dbReference type="AlphaFoldDB" id="A0A4R2ED07"/>
<dbReference type="OrthoDB" id="9809583at2"/>
<proteinExistence type="inferred from homology"/>
<dbReference type="InterPro" id="IPR050546">
    <property type="entry name" value="Glycosyl_Hydrlase_16"/>
</dbReference>
<name>A0A4R2ED07_9BACT</name>
<accession>A0A4R2ED07</accession>
<dbReference type="InterPro" id="IPR013320">
    <property type="entry name" value="ConA-like_dom_sf"/>
</dbReference>
<comment type="similarity">
    <text evidence="1">Belongs to the glycosyl hydrolase 16 family.</text>
</comment>
<dbReference type="GO" id="GO:0005975">
    <property type="term" value="P:carbohydrate metabolic process"/>
    <property type="evidence" value="ECO:0007669"/>
    <property type="project" value="InterPro"/>
</dbReference>
<dbReference type="GO" id="GO:0004553">
    <property type="term" value="F:hydrolase activity, hydrolyzing O-glycosyl compounds"/>
    <property type="evidence" value="ECO:0007669"/>
    <property type="project" value="InterPro"/>
</dbReference>
<evidence type="ECO:0000256" key="1">
    <source>
        <dbReference type="ARBA" id="ARBA00006865"/>
    </source>
</evidence>
<evidence type="ECO:0000313" key="4">
    <source>
        <dbReference type="Proteomes" id="UP000294830"/>
    </source>
</evidence>
<protein>
    <submittedName>
        <fullName evidence="3">Glycosyl hydrolase family 16</fullName>
    </submittedName>
</protein>
<keyword evidence="4" id="KW-1185">Reference proteome</keyword>
<keyword evidence="3" id="KW-0378">Hydrolase</keyword>
<reference evidence="3 4" key="1">
    <citation type="submission" date="2019-03" db="EMBL/GenBank/DDBJ databases">
        <title>Genomic Encyclopedia of Archaeal and Bacterial Type Strains, Phase II (KMG-II): from individual species to whole genera.</title>
        <authorList>
            <person name="Goeker M."/>
        </authorList>
    </citation>
    <scope>NUCLEOTIDE SEQUENCE [LARGE SCALE GENOMIC DNA]</scope>
    <source>
        <strain evidence="3 4">RL-C</strain>
    </source>
</reference>